<accession>A0A225UUC3</accession>
<gene>
    <name evidence="2" type="ORF">PHMEG_00032706</name>
</gene>
<dbReference type="OrthoDB" id="124276at2759"/>
<comment type="caution">
    <text evidence="2">The sequence shown here is derived from an EMBL/GenBank/DDBJ whole genome shotgun (WGS) entry which is preliminary data.</text>
</comment>
<evidence type="ECO:0008006" key="4">
    <source>
        <dbReference type="Google" id="ProtNLM"/>
    </source>
</evidence>
<feature type="compositionally biased region" description="Basic and acidic residues" evidence="1">
    <location>
        <begin position="105"/>
        <end position="120"/>
    </location>
</feature>
<dbReference type="PANTHER" id="PTHR45125:SF3">
    <property type="entry name" value="NO-APICAL-MERISTEM-ASSOCIATED CARBOXY-TERMINAL DOMAIN PROTEIN"/>
    <property type="match status" value="1"/>
</dbReference>
<protein>
    <recommendedName>
        <fullName evidence="4">No apical meristem-associated C-terminal domain-containing protein</fullName>
    </recommendedName>
</protein>
<dbReference type="Proteomes" id="UP000198211">
    <property type="component" value="Unassembled WGS sequence"/>
</dbReference>
<dbReference type="AlphaFoldDB" id="A0A225UUC3"/>
<reference evidence="3" key="1">
    <citation type="submission" date="2017-03" db="EMBL/GenBank/DDBJ databases">
        <title>Phytopthora megakarya and P. palmivora, two closely related causual agents of cacao black pod achieved similar genome size and gene model numbers by different mechanisms.</title>
        <authorList>
            <person name="Ali S."/>
            <person name="Shao J."/>
            <person name="Larry D.J."/>
            <person name="Kronmiller B."/>
            <person name="Shen D."/>
            <person name="Strem M.D."/>
            <person name="Melnick R.L."/>
            <person name="Guiltinan M.J."/>
            <person name="Tyler B.M."/>
            <person name="Meinhardt L.W."/>
            <person name="Bailey B.A."/>
        </authorList>
    </citation>
    <scope>NUCLEOTIDE SEQUENCE [LARGE SCALE GENOMIC DNA]</scope>
    <source>
        <strain evidence="3">zdho120</strain>
    </source>
</reference>
<evidence type="ECO:0000256" key="1">
    <source>
        <dbReference type="SAM" id="MobiDB-lite"/>
    </source>
</evidence>
<proteinExistence type="predicted"/>
<keyword evidence="3" id="KW-1185">Reference proteome</keyword>
<dbReference type="EMBL" id="NBNE01011082">
    <property type="protein sequence ID" value="OWY96905.1"/>
    <property type="molecule type" value="Genomic_DNA"/>
</dbReference>
<evidence type="ECO:0000313" key="3">
    <source>
        <dbReference type="Proteomes" id="UP000198211"/>
    </source>
</evidence>
<name>A0A225UUC3_9STRA</name>
<sequence length="233" mass="26154">MGKGSGWSEAETVQLCRSWLETSEDPVVGAGQKKKSFINRLGRWKKLQPEVTKFCGVYANVKSKERELKDKPKWTIKITSDTTARAKRKAGGDGDVPRPGGCKAAKAEQQKPRDNQSTRDEAHLRFIEATEKKAEIVQQQLYYTIFMQDQQSAESKEYFLIQRKAIFAQLKEKQTAEATAVIELTTSNPDVFSYNREQDPVNVAIPNGDKENKAMAYNISVNNCDAAFPSALL</sequence>
<organism evidence="2 3">
    <name type="scientific">Phytophthora megakarya</name>
    <dbReference type="NCBI Taxonomy" id="4795"/>
    <lineage>
        <taxon>Eukaryota</taxon>
        <taxon>Sar</taxon>
        <taxon>Stramenopiles</taxon>
        <taxon>Oomycota</taxon>
        <taxon>Peronosporomycetes</taxon>
        <taxon>Peronosporales</taxon>
        <taxon>Peronosporaceae</taxon>
        <taxon>Phytophthora</taxon>
    </lineage>
</organism>
<dbReference type="PANTHER" id="PTHR45125">
    <property type="entry name" value="F21J9.4-RELATED"/>
    <property type="match status" value="1"/>
</dbReference>
<feature type="region of interest" description="Disordered" evidence="1">
    <location>
        <begin position="80"/>
        <end position="120"/>
    </location>
</feature>
<evidence type="ECO:0000313" key="2">
    <source>
        <dbReference type="EMBL" id="OWY96905.1"/>
    </source>
</evidence>